<dbReference type="PANTHER" id="PTHR11712:SF347">
    <property type="entry name" value="BETA KETOACYL-ACYL CARRIER PROTEIN SYNTHASE"/>
    <property type="match status" value="1"/>
</dbReference>
<dbReference type="RefSeq" id="WP_003980000.1">
    <property type="nucleotide sequence ID" value="NZ_CP043497.1"/>
</dbReference>
<dbReference type="EMBL" id="CP094298">
    <property type="protein sequence ID" value="UNZ00605.1"/>
    <property type="molecule type" value="Genomic_DNA"/>
</dbReference>
<comment type="similarity">
    <text evidence="1 4">Belongs to the thiolase-like superfamily. Beta-ketoacyl-ACP synthases family.</text>
</comment>
<dbReference type="InterPro" id="IPR014030">
    <property type="entry name" value="Ketoacyl_synth_N"/>
</dbReference>
<dbReference type="PANTHER" id="PTHR11712">
    <property type="entry name" value="POLYKETIDE SYNTHASE-RELATED"/>
    <property type="match status" value="1"/>
</dbReference>
<evidence type="ECO:0000313" key="6">
    <source>
        <dbReference type="EMBL" id="UNZ00605.1"/>
    </source>
</evidence>
<dbReference type="PROSITE" id="PS52004">
    <property type="entry name" value="KS3_2"/>
    <property type="match status" value="1"/>
</dbReference>
<dbReference type="InterPro" id="IPR016039">
    <property type="entry name" value="Thiolase-like"/>
</dbReference>
<dbReference type="EC" id="2.3.1.179" evidence="6"/>
<dbReference type="InterPro" id="IPR018201">
    <property type="entry name" value="Ketoacyl_synth_AS"/>
</dbReference>
<dbReference type="NCBIfam" id="NF005589">
    <property type="entry name" value="PRK07314.1"/>
    <property type="match status" value="1"/>
</dbReference>
<evidence type="ECO:0000256" key="3">
    <source>
        <dbReference type="ARBA" id="ARBA00023315"/>
    </source>
</evidence>
<dbReference type="Proteomes" id="UP000829494">
    <property type="component" value="Chromosome"/>
</dbReference>
<dbReference type="SMART" id="SM00825">
    <property type="entry name" value="PKS_KS"/>
    <property type="match status" value="1"/>
</dbReference>
<dbReference type="SUPFAM" id="SSF53901">
    <property type="entry name" value="Thiolase-like"/>
    <property type="match status" value="2"/>
</dbReference>
<proteinExistence type="inferred from homology"/>
<dbReference type="Gene3D" id="3.40.47.10">
    <property type="match status" value="1"/>
</dbReference>
<organism evidence="6 7">
    <name type="scientific">Streptomyces rimosus subsp. rimosus</name>
    <dbReference type="NCBI Taxonomy" id="132474"/>
    <lineage>
        <taxon>Bacteria</taxon>
        <taxon>Bacillati</taxon>
        <taxon>Actinomycetota</taxon>
        <taxon>Actinomycetes</taxon>
        <taxon>Kitasatosporales</taxon>
        <taxon>Streptomycetaceae</taxon>
        <taxon>Streptomyces</taxon>
    </lineage>
</organism>
<gene>
    <name evidence="6" type="primary">fabF1</name>
    <name evidence="6" type="ORF">SRIMR7_00465</name>
</gene>
<name>A0ABY3YRT1_STRRM</name>
<keyword evidence="3 6" id="KW-0012">Acyltransferase</keyword>
<dbReference type="Pfam" id="PF02801">
    <property type="entry name" value="Ketoacyl-synt_C"/>
    <property type="match status" value="1"/>
</dbReference>
<dbReference type="PROSITE" id="PS00606">
    <property type="entry name" value="KS3_1"/>
    <property type="match status" value="1"/>
</dbReference>
<dbReference type="Pfam" id="PF00109">
    <property type="entry name" value="ketoacyl-synt"/>
    <property type="match status" value="1"/>
</dbReference>
<keyword evidence="7" id="KW-1185">Reference proteome</keyword>
<dbReference type="CDD" id="cd00834">
    <property type="entry name" value="KAS_I_II"/>
    <property type="match status" value="1"/>
</dbReference>
<dbReference type="GeneID" id="66860318"/>
<evidence type="ECO:0000256" key="2">
    <source>
        <dbReference type="ARBA" id="ARBA00022679"/>
    </source>
</evidence>
<sequence>MSEPVAVTGMGVLTPAGSGERALWERLCQGRSTAASDPALKGMPVDFSCRVPGFDPAGVKSIAWRTNRFIQLAVVAARMAVADAALTPKRWDSRRIGVVLGVGASSMEHWPGETEKLLQGRLRAVSPLALPRSIPNMAAGEVALDLGATGPNLAVSTACASGASALGVAKDLLAADRCDVVLAGGAEAPRASEMVALCFSRMSVLSRRCQDPERASRPFDAGRDGFVLGEGAAVLVLEKAGHARTRRAGVRAWLAGYGASADAHHPTIPDPRGKGAAAAIDAALAEAGLRTGDIDHVNAHGSSTDFNDLFEARTLSRVFDRPPPVTANKGCLGHGIGAAGAIEAACSVLTLQHQLIPPVANFTRPDPRIDLDIVAGTPRPHGVEAVLSNSFGFGGQNAVLVLTRA</sequence>
<evidence type="ECO:0000256" key="1">
    <source>
        <dbReference type="ARBA" id="ARBA00008467"/>
    </source>
</evidence>
<reference evidence="6 7" key="1">
    <citation type="submission" date="2022-03" db="EMBL/GenBank/DDBJ databases">
        <title>Complete genome of Streptomyces rimosus ssp. rimosus R7 (=ATCC 10970).</title>
        <authorList>
            <person name="Beganovic S."/>
            <person name="Ruckert C."/>
            <person name="Busche T."/>
            <person name="Kalinowski J."/>
            <person name="Wittmann C."/>
        </authorList>
    </citation>
    <scope>NUCLEOTIDE SEQUENCE [LARGE SCALE GENOMIC DNA]</scope>
    <source>
        <strain evidence="6 7">R7</strain>
    </source>
</reference>
<evidence type="ECO:0000313" key="7">
    <source>
        <dbReference type="Proteomes" id="UP000829494"/>
    </source>
</evidence>
<evidence type="ECO:0000256" key="4">
    <source>
        <dbReference type="RuleBase" id="RU003694"/>
    </source>
</evidence>
<feature type="domain" description="Ketosynthase family 3 (KS3)" evidence="5">
    <location>
        <begin position="2"/>
        <end position="404"/>
    </location>
</feature>
<dbReference type="GO" id="GO:0004315">
    <property type="term" value="F:3-oxoacyl-[acyl-carrier-protein] synthase activity"/>
    <property type="evidence" value="ECO:0007669"/>
    <property type="project" value="UniProtKB-EC"/>
</dbReference>
<protein>
    <submittedName>
        <fullName evidence="6">3-oxoacyl-(Acyl-carrier-protein) synthase 2</fullName>
        <ecNumber evidence="6">2.3.1.179</ecNumber>
    </submittedName>
</protein>
<accession>A0ABY3YRT1</accession>
<evidence type="ECO:0000259" key="5">
    <source>
        <dbReference type="PROSITE" id="PS52004"/>
    </source>
</evidence>
<dbReference type="InterPro" id="IPR014031">
    <property type="entry name" value="Ketoacyl_synth_C"/>
</dbReference>
<dbReference type="InterPro" id="IPR000794">
    <property type="entry name" value="Beta-ketoacyl_synthase"/>
</dbReference>
<keyword evidence="2 4" id="KW-0808">Transferase</keyword>
<dbReference type="InterPro" id="IPR020841">
    <property type="entry name" value="PKS_Beta-ketoAc_synthase_dom"/>
</dbReference>